<sequence>MRYCWILLCLLFGVPCMADSQSDEVQHIVQGSITFRQYCSGCHSIQRQSYEDLARLAGWNDKAAKKQLMLSSSTQITDRNLSALPDESAKASFGIVPPDLSLYVTQHGSEYLYHFLTGFYPDQHARFGVNNKVARNTLMPDILGPLQNIMSKESYHKLVSELVSYLSYTSDPSTIDREGVGVGVLVFLSLLLALCWLLKKEYWRDVE</sequence>
<dbReference type="AlphaFoldDB" id="A0A3N9TGC7"/>
<comment type="subcellular location">
    <subcellularLocation>
        <location evidence="1">Membrane</location>
    </subcellularLocation>
</comment>
<evidence type="ECO:0000256" key="5">
    <source>
        <dbReference type="ARBA" id="ARBA00022989"/>
    </source>
</evidence>
<feature type="binding site" description="covalent" evidence="8">
    <location>
        <position position="43"/>
    </location>
    <ligand>
        <name>heme c</name>
        <dbReference type="ChEBI" id="CHEBI:61717"/>
    </ligand>
</feature>
<dbReference type="Proteomes" id="UP000281112">
    <property type="component" value="Unassembled WGS sequence"/>
</dbReference>
<keyword evidence="6 8" id="KW-0408">Iron</keyword>
<keyword evidence="3 9" id="KW-0812">Transmembrane</keyword>
<dbReference type="InterPro" id="IPR002326">
    <property type="entry name" value="Cyt_c1"/>
</dbReference>
<proteinExistence type="predicted"/>
<evidence type="ECO:0000256" key="4">
    <source>
        <dbReference type="ARBA" id="ARBA00022723"/>
    </source>
</evidence>
<dbReference type="SUPFAM" id="SSF46626">
    <property type="entry name" value="Cytochrome c"/>
    <property type="match status" value="1"/>
</dbReference>
<reference evidence="11 12" key="1">
    <citation type="submission" date="2018-11" db="EMBL/GenBank/DDBJ databases">
        <title>Vibrio LJC006 sp. nov., isolated from seawater during the bloom of the enteromorpha.</title>
        <authorList>
            <person name="Liang J."/>
        </authorList>
    </citation>
    <scope>NUCLEOTIDE SEQUENCE [LARGE SCALE GENOMIC DNA]</scope>
    <source>
        <strain evidence="11 12">LJC006</strain>
    </source>
</reference>
<feature type="transmembrane region" description="Helical" evidence="9">
    <location>
        <begin position="179"/>
        <end position="198"/>
    </location>
</feature>
<evidence type="ECO:0000256" key="10">
    <source>
        <dbReference type="SAM" id="SignalP"/>
    </source>
</evidence>
<comment type="caution">
    <text evidence="11">The sequence shown here is derived from an EMBL/GenBank/DDBJ whole genome shotgun (WGS) entry which is preliminary data.</text>
</comment>
<dbReference type="OrthoDB" id="9798864at2"/>
<feature type="binding site" description="covalent" evidence="8">
    <location>
        <position position="42"/>
    </location>
    <ligand>
        <name>heme c</name>
        <dbReference type="ChEBI" id="CHEBI:61717"/>
    </ligand>
</feature>
<name>A0A3N9TGC7_9VIBR</name>
<evidence type="ECO:0000313" key="11">
    <source>
        <dbReference type="EMBL" id="RQW62954.1"/>
    </source>
</evidence>
<dbReference type="GO" id="GO:0016020">
    <property type="term" value="C:membrane"/>
    <property type="evidence" value="ECO:0007669"/>
    <property type="project" value="UniProtKB-SubCell"/>
</dbReference>
<evidence type="ECO:0000256" key="8">
    <source>
        <dbReference type="PIRSR" id="PIRSR602326-1"/>
    </source>
</evidence>
<accession>A0A3N9TGC7</accession>
<keyword evidence="2 8" id="KW-0349">Heme</keyword>
<comment type="cofactor">
    <cofactor evidence="8">
        <name>heme c</name>
        <dbReference type="ChEBI" id="CHEBI:61717"/>
    </cofactor>
    <text evidence="8">Binds 1 heme c group covalently per subunit.</text>
</comment>
<evidence type="ECO:0000256" key="7">
    <source>
        <dbReference type="ARBA" id="ARBA00023136"/>
    </source>
</evidence>
<dbReference type="InterPro" id="IPR036909">
    <property type="entry name" value="Cyt_c-like_dom_sf"/>
</dbReference>
<dbReference type="GO" id="GO:0009055">
    <property type="term" value="F:electron transfer activity"/>
    <property type="evidence" value="ECO:0007669"/>
    <property type="project" value="InterPro"/>
</dbReference>
<keyword evidence="12" id="KW-1185">Reference proteome</keyword>
<keyword evidence="4 8" id="KW-0479">Metal-binding</keyword>
<feature type="binding site" description="covalent" evidence="8">
    <location>
        <position position="39"/>
    </location>
    <ligand>
        <name>heme c</name>
        <dbReference type="ChEBI" id="CHEBI:61717"/>
    </ligand>
</feature>
<dbReference type="GO" id="GO:0020037">
    <property type="term" value="F:heme binding"/>
    <property type="evidence" value="ECO:0007669"/>
    <property type="project" value="InterPro"/>
</dbReference>
<evidence type="ECO:0000256" key="3">
    <source>
        <dbReference type="ARBA" id="ARBA00022692"/>
    </source>
</evidence>
<evidence type="ECO:0000256" key="9">
    <source>
        <dbReference type="SAM" id="Phobius"/>
    </source>
</evidence>
<evidence type="ECO:0008006" key="13">
    <source>
        <dbReference type="Google" id="ProtNLM"/>
    </source>
</evidence>
<evidence type="ECO:0000256" key="1">
    <source>
        <dbReference type="ARBA" id="ARBA00004370"/>
    </source>
</evidence>
<feature type="chain" id="PRO_5018095060" description="Cytochrome c1" evidence="10">
    <location>
        <begin position="19"/>
        <end position="207"/>
    </location>
</feature>
<evidence type="ECO:0000313" key="12">
    <source>
        <dbReference type="Proteomes" id="UP000281112"/>
    </source>
</evidence>
<dbReference type="PANTHER" id="PTHR10266">
    <property type="entry name" value="CYTOCHROME C1"/>
    <property type="match status" value="1"/>
</dbReference>
<dbReference type="Gene3D" id="1.10.760.10">
    <property type="entry name" value="Cytochrome c-like domain"/>
    <property type="match status" value="1"/>
</dbReference>
<evidence type="ECO:0000256" key="6">
    <source>
        <dbReference type="ARBA" id="ARBA00023004"/>
    </source>
</evidence>
<dbReference type="PANTHER" id="PTHR10266:SF3">
    <property type="entry name" value="CYTOCHROME C1, HEME PROTEIN, MITOCHONDRIAL"/>
    <property type="match status" value="1"/>
</dbReference>
<gene>
    <name evidence="11" type="ORF">EES38_11585</name>
</gene>
<dbReference type="EMBL" id="RJVQ01000004">
    <property type="protein sequence ID" value="RQW62954.1"/>
    <property type="molecule type" value="Genomic_DNA"/>
</dbReference>
<evidence type="ECO:0000256" key="2">
    <source>
        <dbReference type="ARBA" id="ARBA00022617"/>
    </source>
</evidence>
<keyword evidence="7 9" id="KW-0472">Membrane</keyword>
<keyword evidence="5 9" id="KW-1133">Transmembrane helix</keyword>
<dbReference type="Pfam" id="PF02167">
    <property type="entry name" value="Cytochrom_C1"/>
    <property type="match status" value="1"/>
</dbReference>
<organism evidence="11 12">
    <name type="scientific">Vibrio viridaestus</name>
    <dbReference type="NCBI Taxonomy" id="2487322"/>
    <lineage>
        <taxon>Bacteria</taxon>
        <taxon>Pseudomonadati</taxon>
        <taxon>Pseudomonadota</taxon>
        <taxon>Gammaproteobacteria</taxon>
        <taxon>Vibrionales</taxon>
        <taxon>Vibrionaceae</taxon>
        <taxon>Vibrio</taxon>
    </lineage>
</organism>
<dbReference type="GO" id="GO:0046872">
    <property type="term" value="F:metal ion binding"/>
    <property type="evidence" value="ECO:0007669"/>
    <property type="project" value="UniProtKB-KW"/>
</dbReference>
<feature type="signal peptide" evidence="10">
    <location>
        <begin position="1"/>
        <end position="18"/>
    </location>
</feature>
<protein>
    <recommendedName>
        <fullName evidence="13">Cytochrome c1</fullName>
    </recommendedName>
</protein>
<keyword evidence="10" id="KW-0732">Signal</keyword>